<feature type="compositionally biased region" description="Low complexity" evidence="11">
    <location>
        <begin position="526"/>
        <end position="541"/>
    </location>
</feature>
<dbReference type="Pfam" id="PF13434">
    <property type="entry name" value="Lys_Orn_oxgnase"/>
    <property type="match status" value="1"/>
</dbReference>
<evidence type="ECO:0000256" key="4">
    <source>
        <dbReference type="ARBA" id="ARBA00012881"/>
    </source>
</evidence>
<dbReference type="PANTHER" id="PTHR42802">
    <property type="entry name" value="MONOOXYGENASE"/>
    <property type="match status" value="1"/>
</dbReference>
<dbReference type="PANTHER" id="PTHR42802:SF1">
    <property type="entry name" value="L-ORNITHINE N(5)-MONOOXYGENASE"/>
    <property type="match status" value="1"/>
</dbReference>
<dbReference type="InterPro" id="IPR025700">
    <property type="entry name" value="Lys/Orn_oxygenase"/>
</dbReference>
<evidence type="ECO:0000256" key="8">
    <source>
        <dbReference type="ARBA" id="ARBA00023002"/>
    </source>
</evidence>
<dbReference type="Gene3D" id="3.50.50.60">
    <property type="entry name" value="FAD/NAD(P)-binding domain"/>
    <property type="match status" value="1"/>
</dbReference>
<reference evidence="12 13" key="1">
    <citation type="journal article" date="2015" name="Front. Microbiol.">
        <title>Genome sequence of the plant growth promoting endophytic yeast Rhodotorula graminis WP1.</title>
        <authorList>
            <person name="Firrincieli A."/>
            <person name="Otillar R."/>
            <person name="Salamov A."/>
            <person name="Schmutz J."/>
            <person name="Khan Z."/>
            <person name="Redman R.S."/>
            <person name="Fleck N.D."/>
            <person name="Lindquist E."/>
            <person name="Grigoriev I.V."/>
            <person name="Doty S.L."/>
        </authorList>
    </citation>
    <scope>NUCLEOTIDE SEQUENCE [LARGE SCALE GENOMIC DNA]</scope>
    <source>
        <strain evidence="12 13">WP1</strain>
    </source>
</reference>
<comment type="pathway">
    <text evidence="2">Siderophore biosynthesis.</text>
</comment>
<dbReference type="GO" id="GO:0006879">
    <property type="term" value="P:intracellular iron ion homeostasis"/>
    <property type="evidence" value="ECO:0007669"/>
    <property type="project" value="TreeGrafter"/>
</dbReference>
<feature type="region of interest" description="Disordered" evidence="11">
    <location>
        <begin position="523"/>
        <end position="579"/>
    </location>
</feature>
<dbReference type="STRING" id="578459.A0A0P9FBN5"/>
<dbReference type="OrthoDB" id="3519933at2759"/>
<dbReference type="Proteomes" id="UP000053890">
    <property type="component" value="Unassembled WGS sequence"/>
</dbReference>
<evidence type="ECO:0000256" key="5">
    <source>
        <dbReference type="ARBA" id="ARBA00022630"/>
    </source>
</evidence>
<dbReference type="GeneID" id="28978198"/>
<evidence type="ECO:0000313" key="13">
    <source>
        <dbReference type="Proteomes" id="UP000053890"/>
    </source>
</evidence>
<gene>
    <name evidence="12" type="ORF">RHOBADRAFT_55251</name>
</gene>
<evidence type="ECO:0000256" key="9">
    <source>
        <dbReference type="ARBA" id="ARBA00047598"/>
    </source>
</evidence>
<evidence type="ECO:0000313" key="12">
    <source>
        <dbReference type="EMBL" id="KPV73008.1"/>
    </source>
</evidence>
<evidence type="ECO:0000256" key="11">
    <source>
        <dbReference type="SAM" id="MobiDB-lite"/>
    </source>
</evidence>
<evidence type="ECO:0000256" key="3">
    <source>
        <dbReference type="ARBA" id="ARBA00007588"/>
    </source>
</evidence>
<keyword evidence="6" id="KW-0274">FAD</keyword>
<organism evidence="12 13">
    <name type="scientific">Rhodotorula graminis (strain WP1)</name>
    <dbReference type="NCBI Taxonomy" id="578459"/>
    <lineage>
        <taxon>Eukaryota</taxon>
        <taxon>Fungi</taxon>
        <taxon>Dikarya</taxon>
        <taxon>Basidiomycota</taxon>
        <taxon>Pucciniomycotina</taxon>
        <taxon>Microbotryomycetes</taxon>
        <taxon>Sporidiobolales</taxon>
        <taxon>Sporidiobolaceae</taxon>
        <taxon>Rhodotorula</taxon>
    </lineage>
</organism>
<name>A0A0P9FBN5_RHOGW</name>
<dbReference type="AlphaFoldDB" id="A0A0P9FBN5"/>
<keyword evidence="7" id="KW-0521">NADP</keyword>
<evidence type="ECO:0000256" key="6">
    <source>
        <dbReference type="ARBA" id="ARBA00022827"/>
    </source>
</evidence>
<comment type="catalytic activity">
    <reaction evidence="9">
        <text>L-ornithine + NADPH + O2 = N(5)-hydroxy-L-ornithine + NADP(+) + H2O</text>
        <dbReference type="Rhea" id="RHEA:41508"/>
        <dbReference type="ChEBI" id="CHEBI:15377"/>
        <dbReference type="ChEBI" id="CHEBI:15379"/>
        <dbReference type="ChEBI" id="CHEBI:46911"/>
        <dbReference type="ChEBI" id="CHEBI:57783"/>
        <dbReference type="ChEBI" id="CHEBI:58349"/>
        <dbReference type="ChEBI" id="CHEBI:78275"/>
        <dbReference type="EC" id="1.14.13.196"/>
    </reaction>
</comment>
<keyword evidence="8" id="KW-0560">Oxidoreductase</keyword>
<accession>A0A0P9FBN5</accession>
<evidence type="ECO:0000256" key="7">
    <source>
        <dbReference type="ARBA" id="ARBA00022857"/>
    </source>
</evidence>
<evidence type="ECO:0000256" key="2">
    <source>
        <dbReference type="ARBA" id="ARBA00004924"/>
    </source>
</evidence>
<dbReference type="OMA" id="SFAMYLK"/>
<protein>
    <recommendedName>
        <fullName evidence="4">L-ornithine N(5)-monooxygenase [NAD(P)H]</fullName>
        <ecNumber evidence="4">1.14.13.196</ecNumber>
    </recommendedName>
</protein>
<dbReference type="SUPFAM" id="SSF51905">
    <property type="entry name" value="FAD/NAD(P)-binding domain"/>
    <property type="match status" value="2"/>
</dbReference>
<dbReference type="EC" id="1.14.13.196" evidence="4"/>
<dbReference type="GO" id="GO:0016491">
    <property type="term" value="F:oxidoreductase activity"/>
    <property type="evidence" value="ECO:0007669"/>
    <property type="project" value="UniProtKB-KW"/>
</dbReference>
<keyword evidence="13" id="KW-1185">Reference proteome</keyword>
<comment type="catalytic activity">
    <reaction evidence="10">
        <text>L-ornithine + NADH + O2 = N(5)-hydroxy-L-ornithine + NAD(+) + H2O</text>
        <dbReference type="Rhea" id="RHEA:41512"/>
        <dbReference type="ChEBI" id="CHEBI:15377"/>
        <dbReference type="ChEBI" id="CHEBI:15379"/>
        <dbReference type="ChEBI" id="CHEBI:46911"/>
        <dbReference type="ChEBI" id="CHEBI:57540"/>
        <dbReference type="ChEBI" id="CHEBI:57945"/>
        <dbReference type="ChEBI" id="CHEBI:78275"/>
        <dbReference type="EC" id="1.14.13.196"/>
    </reaction>
</comment>
<comment type="cofactor">
    <cofactor evidence="1">
        <name>FAD</name>
        <dbReference type="ChEBI" id="CHEBI:57692"/>
    </cofactor>
</comment>
<evidence type="ECO:0000256" key="1">
    <source>
        <dbReference type="ARBA" id="ARBA00001974"/>
    </source>
</evidence>
<dbReference type="EMBL" id="KQ474084">
    <property type="protein sequence ID" value="KPV73008.1"/>
    <property type="molecule type" value="Genomic_DNA"/>
</dbReference>
<dbReference type="InterPro" id="IPR036188">
    <property type="entry name" value="FAD/NAD-bd_sf"/>
</dbReference>
<comment type="similarity">
    <text evidence="3">Belongs to the lysine N(6)-hydroxylase/L-ornithine N(5)-oxygenase family.</text>
</comment>
<evidence type="ECO:0000256" key="10">
    <source>
        <dbReference type="ARBA" id="ARBA00049248"/>
    </source>
</evidence>
<sequence length="649" mass="70284">MAASHSPSSSSPPDVVHDLVAIGFGPAALALAIALVEHNSDAPRPRPPTFSSLGGLQDALGFSVDEAVRARQGGEAATQRPLRCAFVERFPRFQWHPGMMLEGSHMQISFLKDLATLRNPQSAYTFLSYLASFTPSRLASFISLSTFTPSRREFADYLQWCANKVQGELRQQHGDVAYGEEVVAVDALRPDEHGEGAGVRVLKVTSRVVATGETMTRLTRNLVVSAGGTPKIPPQLAAPELVATDRILHTAQFQDKVDAILPHIVEARIRERRPIRLAVVGAGQSAAECFLHLRTKLAPFLPADADFERPQVDMLLRNSSMRPTDEGQFSNEVFDPSMSQAMFRLGEEERERVLGEAKSTNYSIVNPKTLESVYTTMYSQKVEEDIAARTGTAAKDLAHDPRLNVRPYTEIREAHAVSTDSSSPAIRLSLFNPITREAREVEYDVVVCGTGYDRQGWRNMLFPPSTASETIASERKDEATIPLSDLFATGTADDERSSSPLALPPSLDLPAAAFSARVGRSEAGNSRAASVASSSVPPSARYDSPSRFSTNPTPSTAASSPPSPASPDHGVKRTSPAAKAPVYPVAENYRLQLPTTTASGKEFRPTVWLQGACEKTHGISDSLLSVLAVRSGEVVQSLLKEGYFGEGEQ</sequence>
<proteinExistence type="inferred from homology"/>
<keyword evidence="5" id="KW-0285">Flavoprotein</keyword>
<feature type="compositionally biased region" description="Low complexity" evidence="11">
    <location>
        <begin position="549"/>
        <end position="560"/>
    </location>
</feature>
<dbReference type="RefSeq" id="XP_018269057.1">
    <property type="nucleotide sequence ID" value="XM_018417750.1"/>
</dbReference>